<dbReference type="AlphaFoldDB" id="A0A554NFR3"/>
<sequence length="100" mass="11482">MANIVTDEAIRFGKPRIEGTRITVLDIKRRVVDGDEDPFAVAAEYELDAAAVFTALAYYYDNVEAMQALEAEQEDRQREIRRESRSLRDRLEDEPTSEEA</sequence>
<keyword evidence="3" id="KW-1185">Reference proteome</keyword>
<dbReference type="Proteomes" id="UP000319894">
    <property type="component" value="Unassembled WGS sequence"/>
</dbReference>
<dbReference type="RefSeq" id="WP_144260735.1">
    <property type="nucleotide sequence ID" value="NZ_QMDX01000001.1"/>
</dbReference>
<proteinExistence type="predicted"/>
<evidence type="ECO:0000256" key="1">
    <source>
        <dbReference type="SAM" id="MobiDB-lite"/>
    </source>
</evidence>
<dbReference type="EMBL" id="QMDX01000001">
    <property type="protein sequence ID" value="TSD16232.1"/>
    <property type="molecule type" value="Genomic_DNA"/>
</dbReference>
<organism evidence="2 3">
    <name type="scientific">Haloglomus irregulare</name>
    <dbReference type="NCBI Taxonomy" id="2234134"/>
    <lineage>
        <taxon>Archaea</taxon>
        <taxon>Methanobacteriati</taxon>
        <taxon>Methanobacteriota</taxon>
        <taxon>Stenosarchaea group</taxon>
        <taxon>Halobacteria</taxon>
        <taxon>Halobacteriales</taxon>
        <taxon>Natronomonadaceae</taxon>
        <taxon>Haloglomus</taxon>
    </lineage>
</organism>
<dbReference type="Gene3D" id="1.10.10.10">
    <property type="entry name" value="Winged helix-like DNA-binding domain superfamily/Winged helix DNA-binding domain"/>
    <property type="match status" value="1"/>
</dbReference>
<gene>
    <name evidence="2" type="ORF">DP107_03500</name>
</gene>
<dbReference type="OrthoDB" id="315700at2157"/>
<name>A0A554NFR3_9EURY</name>
<protein>
    <submittedName>
        <fullName evidence="2">DUF433 domain-containing protein</fullName>
    </submittedName>
</protein>
<dbReference type="InterPro" id="IPR009057">
    <property type="entry name" value="Homeodomain-like_sf"/>
</dbReference>
<reference evidence="2 3" key="1">
    <citation type="submission" date="2018-06" db="EMBL/GenBank/DDBJ databases">
        <title>Natronomonas sp. F16-60 a new haloarchaeon isolated from a solar saltern of Isla Cristina, Huelva, Spain.</title>
        <authorList>
            <person name="Duran-Viseras A."/>
            <person name="Sanchez-Porro C."/>
            <person name="Ventosa A."/>
        </authorList>
    </citation>
    <scope>NUCLEOTIDE SEQUENCE [LARGE SCALE GENOMIC DNA]</scope>
    <source>
        <strain evidence="2 3">F16-60</strain>
    </source>
</reference>
<dbReference type="InterPro" id="IPR036388">
    <property type="entry name" value="WH-like_DNA-bd_sf"/>
</dbReference>
<accession>A0A554NFR3</accession>
<feature type="region of interest" description="Disordered" evidence="1">
    <location>
        <begin position="71"/>
        <end position="100"/>
    </location>
</feature>
<dbReference type="InterPro" id="IPR007367">
    <property type="entry name" value="DUF433"/>
</dbReference>
<dbReference type="InParanoid" id="A0A554NFR3"/>
<dbReference type="SUPFAM" id="SSF46689">
    <property type="entry name" value="Homeodomain-like"/>
    <property type="match status" value="1"/>
</dbReference>
<dbReference type="Pfam" id="PF04255">
    <property type="entry name" value="DUF433"/>
    <property type="match status" value="1"/>
</dbReference>
<evidence type="ECO:0000313" key="3">
    <source>
        <dbReference type="Proteomes" id="UP000319894"/>
    </source>
</evidence>
<comment type="caution">
    <text evidence="2">The sequence shown here is derived from an EMBL/GenBank/DDBJ whole genome shotgun (WGS) entry which is preliminary data.</text>
</comment>
<feature type="compositionally biased region" description="Basic and acidic residues" evidence="1">
    <location>
        <begin position="74"/>
        <end position="93"/>
    </location>
</feature>
<evidence type="ECO:0000313" key="2">
    <source>
        <dbReference type="EMBL" id="TSD16232.1"/>
    </source>
</evidence>